<gene>
    <name evidence="1" type="ORF">GL286_05855</name>
</gene>
<dbReference type="AlphaFoldDB" id="A0A6L6J7S8"/>
<dbReference type="RefSeq" id="WP_155094632.1">
    <property type="nucleotide sequence ID" value="NZ_WMIE01000002.1"/>
</dbReference>
<reference evidence="1 2" key="1">
    <citation type="submission" date="2019-11" db="EMBL/GenBank/DDBJ databases">
        <authorList>
            <person name="Dong K."/>
        </authorList>
    </citation>
    <scope>NUCLEOTIDE SEQUENCE [LARGE SCALE GENOMIC DNA]</scope>
    <source>
        <strain evidence="1 2">NBRC 111993</strain>
    </source>
</reference>
<dbReference type="Pfam" id="PF11390">
    <property type="entry name" value="FdsD"/>
    <property type="match status" value="1"/>
</dbReference>
<comment type="caution">
    <text evidence="1">The sequence shown here is derived from an EMBL/GenBank/DDBJ whole genome shotgun (WGS) entry which is preliminary data.</text>
</comment>
<keyword evidence="2" id="KW-1185">Reference proteome</keyword>
<protein>
    <submittedName>
        <fullName evidence="1">Formate dehydrogenase</fullName>
    </submittedName>
</protein>
<sequence>MTNSDDKLIRMAGQMADFFRSQPGAPAEAVAGHINAFWTPRMRQDFVRHLAEGAEADPIVRDAARFVRLPEQTPARA</sequence>
<evidence type="ECO:0000313" key="1">
    <source>
        <dbReference type="EMBL" id="MTH77245.1"/>
    </source>
</evidence>
<dbReference type="InterPro" id="IPR021074">
    <property type="entry name" value="Formate_DH_dsu"/>
</dbReference>
<accession>A0A6L6J7S8</accession>
<proteinExistence type="predicted"/>
<organism evidence="1 2">
    <name type="scientific">Paracoccus aestuariivivens</name>
    <dbReference type="NCBI Taxonomy" id="1820333"/>
    <lineage>
        <taxon>Bacteria</taxon>
        <taxon>Pseudomonadati</taxon>
        <taxon>Pseudomonadota</taxon>
        <taxon>Alphaproteobacteria</taxon>
        <taxon>Rhodobacterales</taxon>
        <taxon>Paracoccaceae</taxon>
        <taxon>Paracoccus</taxon>
    </lineage>
</organism>
<name>A0A6L6J7S8_9RHOB</name>
<evidence type="ECO:0000313" key="2">
    <source>
        <dbReference type="Proteomes" id="UP000478183"/>
    </source>
</evidence>
<dbReference type="EMBL" id="WMIE01000002">
    <property type="protein sequence ID" value="MTH77245.1"/>
    <property type="molecule type" value="Genomic_DNA"/>
</dbReference>
<dbReference type="OrthoDB" id="7409377at2"/>
<dbReference type="Proteomes" id="UP000478183">
    <property type="component" value="Unassembled WGS sequence"/>
</dbReference>